<gene>
    <name evidence="1" type="ORF">B2O45_24660</name>
</gene>
<sequence length="124" mass="14780">MESDTENELANVVMFPVKEEDPRDIAGYIYERGEYCHHPSIFVNEHDRQCRCQKCGAILEPFDYLLDLAKKRTRMAGDVKALRHEEKYRRENIEKLIQIERNAKARIRRLNKKTKHRITPEPIN</sequence>
<reference evidence="1" key="1">
    <citation type="submission" date="2018-07" db="EMBL/GenBank/DDBJ databases">
        <authorList>
            <consortium name="PulseNet: The National Subtyping Network for Foodborne Disease Surveillance"/>
            <person name="Tarr C.L."/>
            <person name="Trees E."/>
            <person name="Katz L.S."/>
            <person name="Carleton-Romer H.A."/>
            <person name="Stroika S."/>
            <person name="Kucerova Z."/>
            <person name="Roache K.F."/>
            <person name="Sabol A.L."/>
            <person name="Besser J."/>
            <person name="Gerner-Smidt P."/>
        </authorList>
    </citation>
    <scope>NUCLEOTIDE SEQUENCE</scope>
    <source>
        <strain evidence="1">PNUSAS007347</strain>
    </source>
</reference>
<protein>
    <recommendedName>
        <fullName evidence="2">Bacteriophage protein</fullName>
    </recommendedName>
</protein>
<comment type="caution">
    <text evidence="1">The sequence shown here is derived from an EMBL/GenBank/DDBJ whole genome shotgun (WGS) entry which is preliminary data.</text>
</comment>
<proteinExistence type="predicted"/>
<organism evidence="1">
    <name type="scientific">Salmonella enterica</name>
    <name type="common">Salmonella choleraesuis</name>
    <dbReference type="NCBI Taxonomy" id="28901"/>
    <lineage>
        <taxon>Bacteria</taxon>
        <taxon>Pseudomonadati</taxon>
        <taxon>Pseudomonadota</taxon>
        <taxon>Gammaproteobacteria</taxon>
        <taxon>Enterobacterales</taxon>
        <taxon>Enterobacteriaceae</taxon>
        <taxon>Salmonella</taxon>
    </lineage>
</organism>
<evidence type="ECO:0008006" key="2">
    <source>
        <dbReference type="Google" id="ProtNLM"/>
    </source>
</evidence>
<dbReference type="EMBL" id="AAGSMQ010000037">
    <property type="protein sequence ID" value="EBR5103304.1"/>
    <property type="molecule type" value="Genomic_DNA"/>
</dbReference>
<accession>A0A5U7RRZ8</accession>
<dbReference type="AlphaFoldDB" id="A0A5U7RRZ8"/>
<evidence type="ECO:0000313" key="1">
    <source>
        <dbReference type="EMBL" id="EBR5103304.1"/>
    </source>
</evidence>
<name>A0A5U7RRZ8_SALER</name>